<dbReference type="EMBL" id="GBXM01014044">
    <property type="protein sequence ID" value="JAH94533.1"/>
    <property type="molecule type" value="Transcribed_RNA"/>
</dbReference>
<proteinExistence type="predicted"/>
<reference evidence="2" key="1">
    <citation type="submission" date="2014-11" db="EMBL/GenBank/DDBJ databases">
        <authorList>
            <person name="Amaro Gonzalez C."/>
        </authorList>
    </citation>
    <scope>NUCLEOTIDE SEQUENCE</scope>
</reference>
<keyword evidence="1" id="KW-0812">Transmembrane</keyword>
<reference evidence="2" key="2">
    <citation type="journal article" date="2015" name="Fish Shellfish Immunol.">
        <title>Early steps in the European eel (Anguilla anguilla)-Vibrio vulnificus interaction in the gills: Role of the RtxA13 toxin.</title>
        <authorList>
            <person name="Callol A."/>
            <person name="Pajuelo D."/>
            <person name="Ebbesson L."/>
            <person name="Teles M."/>
            <person name="MacKenzie S."/>
            <person name="Amaro C."/>
        </authorList>
    </citation>
    <scope>NUCLEOTIDE SEQUENCE</scope>
</reference>
<organism evidence="2">
    <name type="scientific">Anguilla anguilla</name>
    <name type="common">European freshwater eel</name>
    <name type="synonym">Muraena anguilla</name>
    <dbReference type="NCBI Taxonomy" id="7936"/>
    <lineage>
        <taxon>Eukaryota</taxon>
        <taxon>Metazoa</taxon>
        <taxon>Chordata</taxon>
        <taxon>Craniata</taxon>
        <taxon>Vertebrata</taxon>
        <taxon>Euteleostomi</taxon>
        <taxon>Actinopterygii</taxon>
        <taxon>Neopterygii</taxon>
        <taxon>Teleostei</taxon>
        <taxon>Anguilliformes</taxon>
        <taxon>Anguillidae</taxon>
        <taxon>Anguilla</taxon>
    </lineage>
</organism>
<accession>A0A0E9WYL0</accession>
<name>A0A0E9WYL0_ANGAN</name>
<feature type="transmembrane region" description="Helical" evidence="1">
    <location>
        <begin position="20"/>
        <end position="44"/>
    </location>
</feature>
<protein>
    <submittedName>
        <fullName evidence="2">Uncharacterized protein</fullName>
    </submittedName>
</protein>
<dbReference type="AlphaFoldDB" id="A0A0E9WYL0"/>
<evidence type="ECO:0000256" key="1">
    <source>
        <dbReference type="SAM" id="Phobius"/>
    </source>
</evidence>
<keyword evidence="1" id="KW-1133">Transmembrane helix</keyword>
<keyword evidence="1" id="KW-0472">Membrane</keyword>
<sequence>MFSNLLDKCVDDKPNTSEIFIWFIPVLFKSLYRVTGVVIFSVVIQTLHWRYDKLYHLKWN</sequence>
<evidence type="ECO:0000313" key="2">
    <source>
        <dbReference type="EMBL" id="JAH94533.1"/>
    </source>
</evidence>